<protein>
    <submittedName>
        <fullName evidence="1">Uncharacterized protein</fullName>
    </submittedName>
</protein>
<evidence type="ECO:0000313" key="1">
    <source>
        <dbReference type="EMBL" id="CAG2059919.1"/>
    </source>
</evidence>
<proteinExistence type="predicted"/>
<sequence length="60" mass="6842">DIPQSDAKDCYTQNTTSSPTLPDPFHYFNTIACPFFSSQQNSQNEALRSLKFLYQNCCVD</sequence>
<dbReference type="Proteomes" id="UP001153148">
    <property type="component" value="Unassembled WGS sequence"/>
</dbReference>
<dbReference type="EMBL" id="CAJPIN010010922">
    <property type="protein sequence ID" value="CAG2059919.1"/>
    <property type="molecule type" value="Genomic_DNA"/>
</dbReference>
<name>A0ABN7NYG6_TIMPD</name>
<keyword evidence="2" id="KW-1185">Reference proteome</keyword>
<comment type="caution">
    <text evidence="1">The sequence shown here is derived from an EMBL/GenBank/DDBJ whole genome shotgun (WGS) entry which is preliminary data.</text>
</comment>
<accession>A0ABN7NYG6</accession>
<feature type="non-terminal residue" evidence="1">
    <location>
        <position position="1"/>
    </location>
</feature>
<organism evidence="1 2">
    <name type="scientific">Timema podura</name>
    <name type="common">Walking stick</name>
    <dbReference type="NCBI Taxonomy" id="61482"/>
    <lineage>
        <taxon>Eukaryota</taxon>
        <taxon>Metazoa</taxon>
        <taxon>Ecdysozoa</taxon>
        <taxon>Arthropoda</taxon>
        <taxon>Hexapoda</taxon>
        <taxon>Insecta</taxon>
        <taxon>Pterygota</taxon>
        <taxon>Neoptera</taxon>
        <taxon>Polyneoptera</taxon>
        <taxon>Phasmatodea</taxon>
        <taxon>Timematodea</taxon>
        <taxon>Timematoidea</taxon>
        <taxon>Timematidae</taxon>
        <taxon>Timema</taxon>
    </lineage>
</organism>
<reference evidence="1" key="1">
    <citation type="submission" date="2021-03" db="EMBL/GenBank/DDBJ databases">
        <authorList>
            <person name="Tran Van P."/>
        </authorList>
    </citation>
    <scope>NUCLEOTIDE SEQUENCE</scope>
</reference>
<evidence type="ECO:0000313" key="2">
    <source>
        <dbReference type="Proteomes" id="UP001153148"/>
    </source>
</evidence>
<gene>
    <name evidence="1" type="ORF">TPAB3V08_LOCUS6877</name>
</gene>